<gene>
    <name evidence="9" type="ORF">SAMN05421823_105116</name>
</gene>
<dbReference type="EMBL" id="FNFO01000005">
    <property type="protein sequence ID" value="SDL28931.1"/>
    <property type="molecule type" value="Genomic_DNA"/>
</dbReference>
<dbReference type="InterPro" id="IPR003838">
    <property type="entry name" value="ABC3_permease_C"/>
</dbReference>
<evidence type="ECO:0000256" key="5">
    <source>
        <dbReference type="ARBA" id="ARBA00023136"/>
    </source>
</evidence>
<dbReference type="OrthoDB" id="5933722at2"/>
<feature type="domain" description="ABC3 transporter permease C-terminal" evidence="7">
    <location>
        <begin position="674"/>
        <end position="787"/>
    </location>
</feature>
<feature type="domain" description="MacB-like periplasmic core" evidence="8">
    <location>
        <begin position="457"/>
        <end position="601"/>
    </location>
</feature>
<evidence type="ECO:0000256" key="2">
    <source>
        <dbReference type="ARBA" id="ARBA00022475"/>
    </source>
</evidence>
<comment type="subcellular location">
    <subcellularLocation>
        <location evidence="1">Cell membrane</location>
        <topology evidence="1">Multi-pass membrane protein</topology>
    </subcellularLocation>
</comment>
<keyword evidence="10" id="KW-1185">Reference proteome</keyword>
<feature type="transmembrane region" description="Helical" evidence="6">
    <location>
        <begin position="424"/>
        <end position="444"/>
    </location>
</feature>
<feature type="transmembrane region" description="Helical" evidence="6">
    <location>
        <begin position="723"/>
        <end position="743"/>
    </location>
</feature>
<evidence type="ECO:0000256" key="1">
    <source>
        <dbReference type="ARBA" id="ARBA00004651"/>
    </source>
</evidence>
<dbReference type="AlphaFoldDB" id="A0A1G9IUZ7"/>
<sequence length="794" mass="88951">MFKNLLKVALRNLRRERGYTAINVLGLTLGIASALFILLYVVDELSFDRFHANADRIYRVATHIKEQDDEFTWPSTQIPFAEEIQEKYPNAEHAVRFIGVGRELFENGDLKFYEEDFHYTDPDIFAMFTYPFVAGNPETALRDPYTAVLTQETAHKYFGEEDALGKTLRKGKEVYTVTGVMENVPKNSHWRFDALLSRSSLPEEMGAWGGWGVPTYVQLREGVAPEAFLADMEQLNTEHVKPIFDEFGISMRYLLEPLPDIHLYSHLGNETEASGDITYVYIFASVALIMLVLACINYMNLATARSARRAREVGIRKAMGSTRRLLVAQFMSESVVLTLLATVLSLALVFLLLPFFNDLSGKALGYGFLGKPIVLGGLLLTIVVVALFSGSYPAFVLSRFDPVRTLKGNGTTDLSAGGRSLRKGLVVVQFAAAVVLLVSTWVVYDQLSFFRSKDLGYDKARLVVVEMADSTIRAHYPALRQQLVNLAGVRQVASASTKPGNSIGKNLISVETENEGRADRGVNLYEADWDYLDAVNIPVLQGRLFSRDVVSDTNGVLVNEAMVARMGWEEPLGKHFYIGPSENQREWHVIGVIKDYHQLSLYDAIEPLAIFFDDENNYYLHIKLDAGDPKPPLARIEQAWQQVNPGYPFHYTFLDQDFEAQFEADGKRGVIFGVFAGLTILIAALGLLALVSYTTEQRTREIGVRKVLGAEARDVVMLIARDFLLLIGVALVIALPLAGYFAYRWLESFVYRTDLHWYTFVAAAVVTLLLTMLTVGYHTLRAAQTDPVRALRAE</sequence>
<keyword evidence="4 6" id="KW-1133">Transmembrane helix</keyword>
<feature type="domain" description="MacB-like periplasmic core" evidence="8">
    <location>
        <begin position="20"/>
        <end position="235"/>
    </location>
</feature>
<feature type="transmembrane region" description="Helical" evidence="6">
    <location>
        <begin position="755"/>
        <end position="775"/>
    </location>
</feature>
<evidence type="ECO:0000256" key="3">
    <source>
        <dbReference type="ARBA" id="ARBA00022692"/>
    </source>
</evidence>
<dbReference type="GO" id="GO:0022857">
    <property type="term" value="F:transmembrane transporter activity"/>
    <property type="evidence" value="ECO:0007669"/>
    <property type="project" value="TreeGrafter"/>
</dbReference>
<reference evidence="9 10" key="1">
    <citation type="submission" date="2016-10" db="EMBL/GenBank/DDBJ databases">
        <authorList>
            <person name="de Groot N.N."/>
        </authorList>
    </citation>
    <scope>NUCLEOTIDE SEQUENCE [LARGE SCALE GENOMIC DNA]</scope>
    <source>
        <strain evidence="9 10">DSM 25186</strain>
    </source>
</reference>
<dbReference type="RefSeq" id="WP_089683097.1">
    <property type="nucleotide sequence ID" value="NZ_FNFO01000005.1"/>
</dbReference>
<feature type="transmembrane region" description="Helical" evidence="6">
    <location>
        <begin position="279"/>
        <end position="304"/>
    </location>
</feature>
<evidence type="ECO:0000259" key="8">
    <source>
        <dbReference type="Pfam" id="PF12704"/>
    </source>
</evidence>
<dbReference type="Proteomes" id="UP000198510">
    <property type="component" value="Unassembled WGS sequence"/>
</dbReference>
<dbReference type="InterPro" id="IPR025857">
    <property type="entry name" value="MacB_PCD"/>
</dbReference>
<keyword evidence="2" id="KW-1003">Cell membrane</keyword>
<dbReference type="Pfam" id="PF12704">
    <property type="entry name" value="MacB_PCD"/>
    <property type="match status" value="2"/>
</dbReference>
<evidence type="ECO:0000313" key="10">
    <source>
        <dbReference type="Proteomes" id="UP000198510"/>
    </source>
</evidence>
<evidence type="ECO:0000256" key="6">
    <source>
        <dbReference type="SAM" id="Phobius"/>
    </source>
</evidence>
<protein>
    <submittedName>
        <fullName evidence="9">Putative ABC transport system permease protein</fullName>
    </submittedName>
</protein>
<dbReference type="PANTHER" id="PTHR30572">
    <property type="entry name" value="MEMBRANE COMPONENT OF TRANSPORTER-RELATED"/>
    <property type="match status" value="1"/>
</dbReference>
<keyword evidence="5 6" id="KW-0472">Membrane</keyword>
<name>A0A1G9IUZ7_9BACT</name>
<feature type="transmembrane region" description="Helical" evidence="6">
    <location>
        <begin position="21"/>
        <end position="42"/>
    </location>
</feature>
<feature type="transmembrane region" description="Helical" evidence="6">
    <location>
        <begin position="325"/>
        <end position="353"/>
    </location>
</feature>
<keyword evidence="3 6" id="KW-0812">Transmembrane</keyword>
<dbReference type="STRING" id="1075417.SAMN05421823_105116"/>
<dbReference type="InterPro" id="IPR050250">
    <property type="entry name" value="Macrolide_Exporter_MacB"/>
</dbReference>
<feature type="transmembrane region" description="Helical" evidence="6">
    <location>
        <begin position="373"/>
        <end position="397"/>
    </location>
</feature>
<evidence type="ECO:0000313" key="9">
    <source>
        <dbReference type="EMBL" id="SDL28931.1"/>
    </source>
</evidence>
<feature type="transmembrane region" description="Helical" evidence="6">
    <location>
        <begin position="670"/>
        <end position="691"/>
    </location>
</feature>
<dbReference type="PANTHER" id="PTHR30572:SF18">
    <property type="entry name" value="ABC-TYPE MACROLIDE FAMILY EXPORT SYSTEM PERMEASE COMPONENT 2"/>
    <property type="match status" value="1"/>
</dbReference>
<dbReference type="GO" id="GO:0005886">
    <property type="term" value="C:plasma membrane"/>
    <property type="evidence" value="ECO:0007669"/>
    <property type="project" value="UniProtKB-SubCell"/>
</dbReference>
<proteinExistence type="predicted"/>
<accession>A0A1G9IUZ7</accession>
<feature type="domain" description="ABC3 transporter permease C-terminal" evidence="7">
    <location>
        <begin position="285"/>
        <end position="401"/>
    </location>
</feature>
<organism evidence="9 10">
    <name type="scientific">Catalinimonas alkaloidigena</name>
    <dbReference type="NCBI Taxonomy" id="1075417"/>
    <lineage>
        <taxon>Bacteria</taxon>
        <taxon>Pseudomonadati</taxon>
        <taxon>Bacteroidota</taxon>
        <taxon>Cytophagia</taxon>
        <taxon>Cytophagales</taxon>
        <taxon>Catalimonadaceae</taxon>
        <taxon>Catalinimonas</taxon>
    </lineage>
</organism>
<evidence type="ECO:0000256" key="4">
    <source>
        <dbReference type="ARBA" id="ARBA00022989"/>
    </source>
</evidence>
<dbReference type="Pfam" id="PF02687">
    <property type="entry name" value="FtsX"/>
    <property type="match status" value="2"/>
</dbReference>
<evidence type="ECO:0000259" key="7">
    <source>
        <dbReference type="Pfam" id="PF02687"/>
    </source>
</evidence>